<protein>
    <recommendedName>
        <fullName evidence="4">PH domain-containing protein</fullName>
    </recommendedName>
</protein>
<feature type="transmembrane region" description="Helical" evidence="1">
    <location>
        <begin position="143"/>
        <end position="163"/>
    </location>
</feature>
<feature type="transmembrane region" description="Helical" evidence="1">
    <location>
        <begin position="61"/>
        <end position="78"/>
    </location>
</feature>
<dbReference type="RefSeq" id="WP_304447405.1">
    <property type="nucleotide sequence ID" value="NZ_JARRAH010000001.1"/>
</dbReference>
<dbReference type="AlphaFoldDB" id="A0ABD5U5P1"/>
<keyword evidence="1" id="KW-1133">Transmembrane helix</keyword>
<name>A0ABD5U5P1_9EURY</name>
<gene>
    <name evidence="2" type="ORF">ACFQHK_04205</name>
</gene>
<evidence type="ECO:0000313" key="3">
    <source>
        <dbReference type="Proteomes" id="UP001596406"/>
    </source>
</evidence>
<feature type="transmembrane region" description="Helical" evidence="1">
    <location>
        <begin position="34"/>
        <end position="52"/>
    </location>
</feature>
<keyword evidence="3" id="KW-1185">Reference proteome</keyword>
<evidence type="ECO:0000313" key="2">
    <source>
        <dbReference type="EMBL" id="MFC6835709.1"/>
    </source>
</evidence>
<accession>A0ABD5U5P1</accession>
<evidence type="ECO:0008006" key="4">
    <source>
        <dbReference type="Google" id="ProtNLM"/>
    </source>
</evidence>
<feature type="transmembrane region" description="Helical" evidence="1">
    <location>
        <begin position="90"/>
        <end position="111"/>
    </location>
</feature>
<organism evidence="2 3">
    <name type="scientific">Halomarina ordinaria</name>
    <dbReference type="NCBI Taxonomy" id="3033939"/>
    <lineage>
        <taxon>Archaea</taxon>
        <taxon>Methanobacteriati</taxon>
        <taxon>Methanobacteriota</taxon>
        <taxon>Stenosarchaea group</taxon>
        <taxon>Halobacteria</taxon>
        <taxon>Halobacteriales</taxon>
        <taxon>Natronomonadaceae</taxon>
        <taxon>Halomarina</taxon>
    </lineage>
</organism>
<sequence>MNRPPLRFPLALGAWGTFAVGTLVAPSLVPRGPVLALAVGAILSLAAVRYDLAPVLARTRLHLALVVLPTAAIVVWMFDALVSGSVLRGSLSVLLGLAATGGAGLAVLVAADNRYAADRMANQSVLVEWTGGPTRTRRRWQRVGFVALGVGCIVAGVATWFLARDLADVGGSLLASLGGGFVGSAYSTGRSVRYTALEGGIVVRPFGAVRSVYLPWSRFTGVERTSEELVLRRRLPGTSFHCALSDVADPDDVEATLHERLDGRRP</sequence>
<dbReference type="Proteomes" id="UP001596406">
    <property type="component" value="Unassembled WGS sequence"/>
</dbReference>
<reference evidence="2 3" key="1">
    <citation type="journal article" date="2019" name="Int. J. Syst. Evol. Microbiol.">
        <title>The Global Catalogue of Microorganisms (GCM) 10K type strain sequencing project: providing services to taxonomists for standard genome sequencing and annotation.</title>
        <authorList>
            <consortium name="The Broad Institute Genomics Platform"/>
            <consortium name="The Broad Institute Genome Sequencing Center for Infectious Disease"/>
            <person name="Wu L."/>
            <person name="Ma J."/>
        </authorList>
    </citation>
    <scope>NUCLEOTIDE SEQUENCE [LARGE SCALE GENOMIC DNA]</scope>
    <source>
        <strain evidence="2 3">PSRA2</strain>
    </source>
</reference>
<evidence type="ECO:0000256" key="1">
    <source>
        <dbReference type="SAM" id="Phobius"/>
    </source>
</evidence>
<keyword evidence="1" id="KW-0812">Transmembrane</keyword>
<keyword evidence="1" id="KW-0472">Membrane</keyword>
<proteinExistence type="predicted"/>
<dbReference type="EMBL" id="JBHSXM010000001">
    <property type="protein sequence ID" value="MFC6835709.1"/>
    <property type="molecule type" value="Genomic_DNA"/>
</dbReference>
<comment type="caution">
    <text evidence="2">The sequence shown here is derived from an EMBL/GenBank/DDBJ whole genome shotgun (WGS) entry which is preliminary data.</text>
</comment>
<feature type="transmembrane region" description="Helical" evidence="1">
    <location>
        <begin position="169"/>
        <end position="187"/>
    </location>
</feature>